<evidence type="ECO:0000256" key="2">
    <source>
        <dbReference type="ARBA" id="ARBA00022630"/>
    </source>
</evidence>
<dbReference type="InterPro" id="IPR013785">
    <property type="entry name" value="Aldolase_TIM"/>
</dbReference>
<proteinExistence type="predicted"/>
<keyword evidence="3" id="KW-0288">FMN</keyword>
<dbReference type="Gene3D" id="3.20.20.70">
    <property type="entry name" value="Aldolase class I"/>
    <property type="match status" value="1"/>
</dbReference>
<gene>
    <name evidence="8" type="ORF">ABB55_13040</name>
</gene>
<dbReference type="InterPro" id="IPR001155">
    <property type="entry name" value="OxRdtase_FMN_N"/>
</dbReference>
<comment type="cofactor">
    <cofactor evidence="1">
        <name>FMN</name>
        <dbReference type="ChEBI" id="CHEBI:58210"/>
    </cofactor>
</comment>
<reference evidence="8 9" key="1">
    <citation type="submission" date="2015-09" db="EMBL/GenBank/DDBJ databases">
        <authorList>
            <person name="Jackson K.R."/>
            <person name="Lunt B.L."/>
            <person name="Fisher J.N.B."/>
            <person name="Gardner A.V."/>
            <person name="Bailey M.E."/>
            <person name="Deus L.M."/>
            <person name="Earl A.S."/>
            <person name="Gibby P.D."/>
            <person name="Hartmann K.A."/>
            <person name="Liu J.E."/>
            <person name="Manci A.M."/>
            <person name="Nielsen D.A."/>
            <person name="Solomon M.B."/>
            <person name="Breakwell D.P."/>
            <person name="Burnett S.H."/>
            <person name="Grose J.H."/>
        </authorList>
    </citation>
    <scope>NUCLEOTIDE SEQUENCE [LARGE SCALE GENOMIC DNA]</scope>
    <source>
        <strain evidence="8 9">16</strain>
    </source>
</reference>
<dbReference type="Proteomes" id="UP000048984">
    <property type="component" value="Unassembled WGS sequence"/>
</dbReference>
<evidence type="ECO:0000256" key="3">
    <source>
        <dbReference type="ARBA" id="ARBA00022643"/>
    </source>
</evidence>
<evidence type="ECO:0000313" key="9">
    <source>
        <dbReference type="Proteomes" id="UP000048984"/>
    </source>
</evidence>
<dbReference type="Pfam" id="PF00724">
    <property type="entry name" value="Oxidored_FMN"/>
    <property type="match status" value="1"/>
</dbReference>
<keyword evidence="2" id="KW-0285">Flavoprotein</keyword>
<feature type="region of interest" description="Disordered" evidence="6">
    <location>
        <begin position="103"/>
        <end position="124"/>
    </location>
</feature>
<dbReference type="GO" id="GO:0050661">
    <property type="term" value="F:NADP binding"/>
    <property type="evidence" value="ECO:0007669"/>
    <property type="project" value="InterPro"/>
</dbReference>
<accession>A0A0P6VP73</accession>
<dbReference type="SUPFAM" id="SSF51395">
    <property type="entry name" value="FMN-linked oxidoreductases"/>
    <property type="match status" value="1"/>
</dbReference>
<dbReference type="AlphaFoldDB" id="A0A0P6VP73"/>
<name>A0A0P6VP73_9HYPH</name>
<dbReference type="PANTHER" id="PTHR43303:SF4">
    <property type="entry name" value="NADPH DEHYDROGENASE C23G7.10C-RELATED"/>
    <property type="match status" value="1"/>
</dbReference>
<reference evidence="8 9" key="2">
    <citation type="submission" date="2015-10" db="EMBL/GenBank/DDBJ databases">
        <title>Draft Genome Sequence of Prosthecomicrobium hirschii ATCC 27832.</title>
        <authorList>
            <person name="Daniel J."/>
            <person name="Givan S.A."/>
            <person name="Brun Y.V."/>
            <person name="Brown P.J."/>
        </authorList>
    </citation>
    <scope>NUCLEOTIDE SEQUENCE [LARGE SCALE GENOMIC DNA]</scope>
    <source>
        <strain evidence="8 9">16</strain>
    </source>
</reference>
<dbReference type="EMBL" id="LJYW01000001">
    <property type="protein sequence ID" value="KPL53030.1"/>
    <property type="molecule type" value="Genomic_DNA"/>
</dbReference>
<organism evidence="8 9">
    <name type="scientific">Prosthecodimorpha hirschii</name>
    <dbReference type="NCBI Taxonomy" id="665126"/>
    <lineage>
        <taxon>Bacteria</taxon>
        <taxon>Pseudomonadati</taxon>
        <taxon>Pseudomonadota</taxon>
        <taxon>Alphaproteobacteria</taxon>
        <taxon>Hyphomicrobiales</taxon>
        <taxon>Ancalomicrobiaceae</taxon>
        <taxon>Prosthecodimorpha</taxon>
    </lineage>
</organism>
<keyword evidence="9" id="KW-1185">Reference proteome</keyword>
<comment type="caution">
    <text evidence="8">The sequence shown here is derived from an EMBL/GenBank/DDBJ whole genome shotgun (WGS) entry which is preliminary data.</text>
</comment>
<feature type="domain" description="NADH:flavin oxidoreductase/NADH oxidase N-terminal" evidence="7">
    <location>
        <begin position="4"/>
        <end position="340"/>
    </location>
</feature>
<evidence type="ECO:0000256" key="6">
    <source>
        <dbReference type="SAM" id="MobiDB-lite"/>
    </source>
</evidence>
<evidence type="ECO:0000256" key="4">
    <source>
        <dbReference type="ARBA" id="ARBA00022857"/>
    </source>
</evidence>
<dbReference type="GO" id="GO:0010181">
    <property type="term" value="F:FMN binding"/>
    <property type="evidence" value="ECO:0007669"/>
    <property type="project" value="InterPro"/>
</dbReference>
<dbReference type="RefSeq" id="WP_054359193.1">
    <property type="nucleotide sequence ID" value="NZ_LJYW01000001.1"/>
</dbReference>
<dbReference type="PANTHER" id="PTHR43303">
    <property type="entry name" value="NADPH DEHYDROGENASE C23G7.10C-RELATED"/>
    <property type="match status" value="1"/>
</dbReference>
<keyword evidence="4" id="KW-0521">NADP</keyword>
<dbReference type="GO" id="GO:0003959">
    <property type="term" value="F:NADPH dehydrogenase activity"/>
    <property type="evidence" value="ECO:0007669"/>
    <property type="project" value="InterPro"/>
</dbReference>
<dbReference type="InterPro" id="IPR044152">
    <property type="entry name" value="YqjM-like"/>
</dbReference>
<keyword evidence="5" id="KW-0560">Oxidoreductase</keyword>
<protein>
    <recommendedName>
        <fullName evidence="7">NADH:flavin oxidoreductase/NADH oxidase N-terminal domain-containing protein</fullName>
    </recommendedName>
</protein>
<sequence>MSILFSPLAVGPVTVPNRIVVSPMCQYSAEDGCAGDWHRTYLPMLGMSGAGLVILEATAVERRGRITHGCLGLYSDAAERALAPVMAAARAYAVPGTKWGVQLGHSGRKGSSQRPWEGGRALPPAEDAWPTFGPSALPFDDGWPVPGLLEAADFERIERAFVAAALRARRIGFDLIELHMAHGYLMHSVLSPLANRRDDAFGGDFDRRAAFPLAVARAVRAAVPDLAVGARITGTDWAEGGLTPEDAVRLAARLKAEGLDYVCVSSGGITPKIRIPVGPNYQVPFAARVKQETGIVTQAVGMIVDPVEAEAILQRVEADQIALARAILDDPRWGWHAAERLGSEIERPAQFARVAPPVWPGSRMRRP</sequence>
<dbReference type="STRING" id="665126.ABB55_13040"/>
<dbReference type="CDD" id="cd02932">
    <property type="entry name" value="OYE_YqiM_FMN"/>
    <property type="match status" value="1"/>
</dbReference>
<evidence type="ECO:0000256" key="5">
    <source>
        <dbReference type="ARBA" id="ARBA00023002"/>
    </source>
</evidence>
<evidence type="ECO:0000259" key="7">
    <source>
        <dbReference type="Pfam" id="PF00724"/>
    </source>
</evidence>
<evidence type="ECO:0000256" key="1">
    <source>
        <dbReference type="ARBA" id="ARBA00001917"/>
    </source>
</evidence>
<evidence type="ECO:0000313" key="8">
    <source>
        <dbReference type="EMBL" id="KPL53030.1"/>
    </source>
</evidence>